<dbReference type="OrthoDB" id="3176171at2759"/>
<dbReference type="GO" id="GO:0008017">
    <property type="term" value="F:microtubule binding"/>
    <property type="evidence" value="ECO:0007669"/>
    <property type="project" value="InterPro"/>
</dbReference>
<accession>A0A6A4IEK6</accession>
<evidence type="ECO:0000259" key="8">
    <source>
        <dbReference type="PROSITE" id="PS50067"/>
    </source>
</evidence>
<evidence type="ECO:0000256" key="1">
    <source>
        <dbReference type="ARBA" id="ARBA00022701"/>
    </source>
</evidence>
<keyword evidence="3 5" id="KW-0067">ATP-binding</keyword>
<dbReference type="GO" id="GO:0005524">
    <property type="term" value="F:ATP binding"/>
    <property type="evidence" value="ECO:0007669"/>
    <property type="project" value="UniProtKB-UniRule"/>
</dbReference>
<keyword evidence="1" id="KW-0493">Microtubule</keyword>
<evidence type="ECO:0000256" key="6">
    <source>
        <dbReference type="SAM" id="Coils"/>
    </source>
</evidence>
<keyword evidence="4 5" id="KW-0505">Motor protein</keyword>
<feature type="coiled-coil region" evidence="6">
    <location>
        <begin position="209"/>
        <end position="250"/>
    </location>
</feature>
<gene>
    <name evidence="9" type="ORF">BT96DRAFT_914120</name>
</gene>
<proteinExistence type="inferred from homology"/>
<dbReference type="SUPFAM" id="SSF52540">
    <property type="entry name" value="P-loop containing nucleoside triphosphate hydrolases"/>
    <property type="match status" value="1"/>
</dbReference>
<dbReference type="PRINTS" id="PR00380">
    <property type="entry name" value="KINESINHEAVY"/>
</dbReference>
<feature type="binding site" evidence="5">
    <location>
        <begin position="446"/>
        <end position="453"/>
    </location>
    <ligand>
        <name>ATP</name>
        <dbReference type="ChEBI" id="CHEBI:30616"/>
    </ligand>
</feature>
<dbReference type="AlphaFoldDB" id="A0A6A4IEK6"/>
<dbReference type="PROSITE" id="PS50067">
    <property type="entry name" value="KINESIN_MOTOR_2"/>
    <property type="match status" value="1"/>
</dbReference>
<protein>
    <submittedName>
        <fullName evidence="9">Kinesin-domain-containing protein</fullName>
    </submittedName>
</protein>
<feature type="coiled-coil region" evidence="6">
    <location>
        <begin position="149"/>
        <end position="183"/>
    </location>
</feature>
<comment type="similarity">
    <text evidence="5">Belongs to the TRAFAC class myosin-kinesin ATPase superfamily. Kinesin family.</text>
</comment>
<reference evidence="9" key="1">
    <citation type="journal article" date="2019" name="Environ. Microbiol.">
        <title>Fungal ecological strategies reflected in gene transcription - a case study of two litter decomposers.</title>
        <authorList>
            <person name="Barbi F."/>
            <person name="Kohler A."/>
            <person name="Barry K."/>
            <person name="Baskaran P."/>
            <person name="Daum C."/>
            <person name="Fauchery L."/>
            <person name="Ihrmark K."/>
            <person name="Kuo A."/>
            <person name="LaButti K."/>
            <person name="Lipzen A."/>
            <person name="Morin E."/>
            <person name="Grigoriev I.V."/>
            <person name="Henrissat B."/>
            <person name="Lindahl B."/>
            <person name="Martin F."/>
        </authorList>
    </citation>
    <scope>NUCLEOTIDE SEQUENCE</scope>
    <source>
        <strain evidence="9">JB14</strain>
    </source>
</reference>
<evidence type="ECO:0000256" key="3">
    <source>
        <dbReference type="ARBA" id="ARBA00022840"/>
    </source>
</evidence>
<dbReference type="SMART" id="SM00129">
    <property type="entry name" value="KISc"/>
    <property type="match status" value="1"/>
</dbReference>
<dbReference type="PANTHER" id="PTHR47972">
    <property type="entry name" value="KINESIN-LIKE PROTEIN KLP-3"/>
    <property type="match status" value="1"/>
</dbReference>
<feature type="compositionally biased region" description="Polar residues" evidence="7">
    <location>
        <begin position="52"/>
        <end position="101"/>
    </location>
</feature>
<dbReference type="InterPro" id="IPR027640">
    <property type="entry name" value="Kinesin-like_fam"/>
</dbReference>
<dbReference type="InterPro" id="IPR027417">
    <property type="entry name" value="P-loop_NTPase"/>
</dbReference>
<organism evidence="9 10">
    <name type="scientific">Gymnopus androsaceus JB14</name>
    <dbReference type="NCBI Taxonomy" id="1447944"/>
    <lineage>
        <taxon>Eukaryota</taxon>
        <taxon>Fungi</taxon>
        <taxon>Dikarya</taxon>
        <taxon>Basidiomycota</taxon>
        <taxon>Agaricomycotina</taxon>
        <taxon>Agaricomycetes</taxon>
        <taxon>Agaricomycetidae</taxon>
        <taxon>Agaricales</taxon>
        <taxon>Marasmiineae</taxon>
        <taxon>Omphalotaceae</taxon>
        <taxon>Gymnopus</taxon>
    </lineage>
</organism>
<evidence type="ECO:0000256" key="4">
    <source>
        <dbReference type="ARBA" id="ARBA00023175"/>
    </source>
</evidence>
<feature type="compositionally biased region" description="Low complexity" evidence="7">
    <location>
        <begin position="1"/>
        <end position="16"/>
    </location>
</feature>
<evidence type="ECO:0000313" key="10">
    <source>
        <dbReference type="Proteomes" id="UP000799118"/>
    </source>
</evidence>
<dbReference type="InterPro" id="IPR001752">
    <property type="entry name" value="Kinesin_motor_dom"/>
</dbReference>
<dbReference type="GO" id="GO:0007018">
    <property type="term" value="P:microtubule-based movement"/>
    <property type="evidence" value="ECO:0007669"/>
    <property type="project" value="InterPro"/>
</dbReference>
<sequence>MSQSRLPLPRIRSSSPVQNSAPGPSMKRKAIPEEDEESEQPVKKLARGHLQPSRTATNLTRSSNTAPKSVTNTKPRAPTLGSNKSTSARGTSAPPTNSARTASKPAATRGGRTASGSGRLGTQRASDDRCLDDVYTKLSSIDEARAADTARLAAEMEAERAKVVELQENHHALSRQLALSKEQELSQRAELTIASDELDKLRRKHAQEITELEMDLQKKDRVVREVNEELRNCRNDLDRERETVSSLKSTLNHEANAQLTLTSENRSLQTQNTALHAKTDTDSRTIAELTLKLETAQYQVDELRKEAMENESMRRKLHNMVQELKGNIRVFCRVRPVLPSDVPSPVRISGGRSESNSPEPPSTEELALVRQELTADMAFPDRRDHKEITLWSSSESATGQERKESYNFSFDKVFEPESSQAEVFEEISMLAQSSVDGYNVCIFAYGQTGSGKSFTMEGGSQVFRVAEDLQSKGQFLEIYNETINDLLGKHEFDKKKHDIKHDPKTGSTRVTDLTYATLLSSAQSRRSVAATLMNERSSRSHFCETCEGCLNLVDLAGSERINVSFGSGFGTGGGNDKDRLKETQMRLGDVIAALGEKGEKGDKHIPYRNSKLTYLLQNSLSGNSKTLMVLNLSPLATHLNESLTSLRFATKVNNTTLGTAKKQTR</sequence>
<dbReference type="Proteomes" id="UP000799118">
    <property type="component" value="Unassembled WGS sequence"/>
</dbReference>
<keyword evidence="6" id="KW-0175">Coiled coil</keyword>
<feature type="region of interest" description="Disordered" evidence="7">
    <location>
        <begin position="1"/>
        <end position="126"/>
    </location>
</feature>
<keyword evidence="2 5" id="KW-0547">Nucleotide-binding</keyword>
<evidence type="ECO:0000256" key="5">
    <source>
        <dbReference type="PROSITE-ProRule" id="PRU00283"/>
    </source>
</evidence>
<dbReference type="GO" id="GO:0005874">
    <property type="term" value="C:microtubule"/>
    <property type="evidence" value="ECO:0007669"/>
    <property type="project" value="UniProtKB-KW"/>
</dbReference>
<evidence type="ECO:0000313" key="9">
    <source>
        <dbReference type="EMBL" id="KAE9408143.1"/>
    </source>
</evidence>
<dbReference type="GO" id="GO:0003777">
    <property type="term" value="F:microtubule motor activity"/>
    <property type="evidence" value="ECO:0007669"/>
    <property type="project" value="InterPro"/>
</dbReference>
<feature type="coiled-coil region" evidence="6">
    <location>
        <begin position="286"/>
        <end position="323"/>
    </location>
</feature>
<keyword evidence="10" id="KW-1185">Reference proteome</keyword>
<feature type="compositionally biased region" description="Low complexity" evidence="7">
    <location>
        <begin position="106"/>
        <end position="122"/>
    </location>
</feature>
<dbReference type="Pfam" id="PF00225">
    <property type="entry name" value="Kinesin"/>
    <property type="match status" value="1"/>
</dbReference>
<feature type="region of interest" description="Disordered" evidence="7">
    <location>
        <begin position="342"/>
        <end position="363"/>
    </location>
</feature>
<dbReference type="PANTHER" id="PTHR47972:SF45">
    <property type="entry name" value="PROTEIN CLARET SEGREGATIONAL"/>
    <property type="match status" value="1"/>
</dbReference>
<evidence type="ECO:0000256" key="7">
    <source>
        <dbReference type="SAM" id="MobiDB-lite"/>
    </source>
</evidence>
<dbReference type="Gene3D" id="3.40.850.10">
    <property type="entry name" value="Kinesin motor domain"/>
    <property type="match status" value="1"/>
</dbReference>
<dbReference type="InterPro" id="IPR036961">
    <property type="entry name" value="Kinesin_motor_dom_sf"/>
</dbReference>
<feature type="domain" description="Kinesin motor" evidence="8">
    <location>
        <begin position="327"/>
        <end position="655"/>
    </location>
</feature>
<evidence type="ECO:0000256" key="2">
    <source>
        <dbReference type="ARBA" id="ARBA00022741"/>
    </source>
</evidence>
<name>A0A6A4IEK6_9AGAR</name>
<dbReference type="EMBL" id="ML769392">
    <property type="protein sequence ID" value="KAE9408143.1"/>
    <property type="molecule type" value="Genomic_DNA"/>
</dbReference>